<feature type="domain" description="AN1-type" evidence="6">
    <location>
        <begin position="121"/>
        <end position="169"/>
    </location>
</feature>
<keyword evidence="4" id="KW-0862">Zinc</keyword>
<comment type="caution">
    <text evidence="7">The sequence shown here is derived from an EMBL/GenBank/DDBJ whole genome shotgun (WGS) entry which is preliminary data.</text>
</comment>
<keyword evidence="1" id="KW-0479">Metal-binding</keyword>
<keyword evidence="2" id="KW-0677">Repeat</keyword>
<evidence type="ECO:0000256" key="5">
    <source>
        <dbReference type="PROSITE-ProRule" id="PRU00449"/>
    </source>
</evidence>
<dbReference type="InterPro" id="IPR000058">
    <property type="entry name" value="Znf_AN1"/>
</dbReference>
<dbReference type="Proteomes" id="UP001176940">
    <property type="component" value="Unassembled WGS sequence"/>
</dbReference>
<accession>A0ABN9KTR4</accession>
<keyword evidence="8" id="KW-1185">Reference proteome</keyword>
<evidence type="ECO:0000313" key="7">
    <source>
        <dbReference type="EMBL" id="CAJ0921182.1"/>
    </source>
</evidence>
<evidence type="ECO:0000313" key="8">
    <source>
        <dbReference type="Proteomes" id="UP001176940"/>
    </source>
</evidence>
<evidence type="ECO:0000256" key="4">
    <source>
        <dbReference type="ARBA" id="ARBA00022833"/>
    </source>
</evidence>
<evidence type="ECO:0000259" key="6">
    <source>
        <dbReference type="PROSITE" id="PS51039"/>
    </source>
</evidence>
<proteinExistence type="predicted"/>
<dbReference type="PROSITE" id="PS51039">
    <property type="entry name" value="ZF_AN1"/>
    <property type="match status" value="1"/>
</dbReference>
<dbReference type="InterPro" id="IPR003903">
    <property type="entry name" value="UIM_dom"/>
</dbReference>
<gene>
    <name evidence="7" type="ORF">RIMI_LOCUS1455208</name>
</gene>
<dbReference type="Gene3D" id="4.10.1110.10">
    <property type="entry name" value="AN1-like Zinc finger"/>
    <property type="match status" value="2"/>
</dbReference>
<dbReference type="PANTHER" id="PTHR14677">
    <property type="entry name" value="ARSENITE INDUCUBLE RNA ASSOCIATED PROTEIN AIP-1-RELATED"/>
    <property type="match status" value="1"/>
</dbReference>
<dbReference type="Pfam" id="PF01428">
    <property type="entry name" value="zf-AN1"/>
    <property type="match status" value="2"/>
</dbReference>
<dbReference type="PROSITE" id="PS50330">
    <property type="entry name" value="UIM"/>
    <property type="match status" value="1"/>
</dbReference>
<dbReference type="EMBL" id="CAUEEQ010001891">
    <property type="protein sequence ID" value="CAJ0921182.1"/>
    <property type="molecule type" value="Genomic_DNA"/>
</dbReference>
<dbReference type="InterPro" id="IPR035896">
    <property type="entry name" value="AN1-like_Znf"/>
</dbReference>
<organism evidence="7 8">
    <name type="scientific">Ranitomeya imitator</name>
    <name type="common">mimic poison frog</name>
    <dbReference type="NCBI Taxonomy" id="111125"/>
    <lineage>
        <taxon>Eukaryota</taxon>
        <taxon>Metazoa</taxon>
        <taxon>Chordata</taxon>
        <taxon>Craniata</taxon>
        <taxon>Vertebrata</taxon>
        <taxon>Euteleostomi</taxon>
        <taxon>Amphibia</taxon>
        <taxon>Batrachia</taxon>
        <taxon>Anura</taxon>
        <taxon>Neobatrachia</taxon>
        <taxon>Hyloidea</taxon>
        <taxon>Dendrobatidae</taxon>
        <taxon>Dendrobatinae</taxon>
        <taxon>Ranitomeya</taxon>
    </lineage>
</organism>
<evidence type="ECO:0000256" key="1">
    <source>
        <dbReference type="ARBA" id="ARBA00022723"/>
    </source>
</evidence>
<dbReference type="PANTHER" id="PTHR14677:SF20">
    <property type="entry name" value="ZINC FINGER AN1-TYPE CONTAINING 2A-RELATED"/>
    <property type="match status" value="1"/>
</dbReference>
<dbReference type="SUPFAM" id="SSF118310">
    <property type="entry name" value="AN1-like Zinc finger"/>
    <property type="match status" value="2"/>
</dbReference>
<reference evidence="7" key="1">
    <citation type="submission" date="2023-07" db="EMBL/GenBank/DDBJ databases">
        <authorList>
            <person name="Stuckert A."/>
        </authorList>
    </citation>
    <scope>NUCLEOTIDE SEQUENCE</scope>
</reference>
<keyword evidence="3 5" id="KW-0863">Zinc-finger</keyword>
<dbReference type="InterPro" id="IPR057357">
    <property type="entry name" value="Znf-C2H2_ZFAND2A/B"/>
</dbReference>
<dbReference type="SMART" id="SM00154">
    <property type="entry name" value="ZnF_AN1"/>
    <property type="match status" value="2"/>
</dbReference>
<evidence type="ECO:0000256" key="2">
    <source>
        <dbReference type="ARBA" id="ARBA00022737"/>
    </source>
</evidence>
<evidence type="ECO:0000256" key="3">
    <source>
        <dbReference type="ARBA" id="ARBA00022771"/>
    </source>
</evidence>
<sequence length="269" mass="30150">MMEGYITSGEGRGWKQPDVREDIHHLKDHPFLYNGVSRSRKTLLRDFLPMTCDACKDVFCKDHITYSQHKCSSSYKKDVQVPVCPLCGAPVPVKKGEVADVAVGQHIDRNCSHDPTRRKQKIFTNRCCKPGCKRKELMKVECDQCRSNFCLFHRHPLDHDCTSKGRTMSKAGYAALIRSQTTTEPNRAAINCVLKPQEVTQSGRCRDFGGSNPPMASQQPVISDFGLQNKLSEDEALQRALELSLLEAGINNLLTLRNPTISTIKTSAK</sequence>
<name>A0ABN9KTR4_9NEOB</name>
<protein>
    <recommendedName>
        <fullName evidence="6">AN1-type domain-containing protein</fullName>
    </recommendedName>
</protein>
<dbReference type="Pfam" id="PF25403">
    <property type="entry name" value="zf-C2H2_ZFAND2"/>
    <property type="match status" value="1"/>
</dbReference>